<dbReference type="EMBL" id="LFND01000006">
    <property type="protein sequence ID" value="KMQ60272.1"/>
    <property type="molecule type" value="Genomic_DNA"/>
</dbReference>
<dbReference type="OrthoDB" id="799697at2"/>
<evidence type="ECO:0000313" key="2">
    <source>
        <dbReference type="Proteomes" id="UP000036261"/>
    </source>
</evidence>
<accession>A0A0J7I1W0</accession>
<sequence>MKKTSIKDHGNLLKVFMILLNYDAIRRDIIMLWADSVLASEEESEYPFIELSTSNNTLDTIQILNRNSTHADSEITSRAVLGILYHMLQEEKVALKTAFEVATSISYEKQLTDAEQFLLYRFDEYIELGLHETNEKLRLFNTHFVDLLRVYQDFRLENHSNWPIINEKMKMGLEIQLETVRKKYPYY</sequence>
<evidence type="ECO:0000313" key="1">
    <source>
        <dbReference type="EMBL" id="KMQ60272.1"/>
    </source>
</evidence>
<dbReference type="Proteomes" id="UP000036261">
    <property type="component" value="Unassembled WGS sequence"/>
</dbReference>
<dbReference type="RefSeq" id="WP_048508218.1">
    <property type="nucleotide sequence ID" value="NZ_LFND01000006.1"/>
</dbReference>
<comment type="caution">
    <text evidence="1">The sequence shown here is derived from an EMBL/GenBank/DDBJ whole genome shotgun (WGS) entry which is preliminary data.</text>
</comment>
<gene>
    <name evidence="1" type="ORF">ACM46_18885</name>
</gene>
<dbReference type="AlphaFoldDB" id="A0A0J7I1W0"/>
<reference evidence="1 2" key="1">
    <citation type="journal article" date="2013" name="Int. J. Syst. Evol. Microbiol.">
        <title>Chryseobacterium angstadtii sp. nov., isolated from a newt tank.</title>
        <authorList>
            <person name="Kirk K.E."/>
            <person name="Hoffman J.A."/>
            <person name="Smith K.A."/>
            <person name="Strahan B.L."/>
            <person name="Failor K.C."/>
            <person name="Krebs J.E."/>
            <person name="Gale A.N."/>
            <person name="Do T.D."/>
            <person name="Sontag T.C."/>
            <person name="Batties A.M."/>
            <person name="Mistiszyn K."/>
            <person name="Newman J.D."/>
        </authorList>
    </citation>
    <scope>NUCLEOTIDE SEQUENCE [LARGE SCALE GENOMIC DNA]</scope>
    <source>
        <strain evidence="1 2">KM</strain>
    </source>
</reference>
<keyword evidence="2" id="KW-1185">Reference proteome</keyword>
<organism evidence="1 2">
    <name type="scientific">Chryseobacterium angstadtii</name>
    <dbReference type="NCBI Taxonomy" id="558151"/>
    <lineage>
        <taxon>Bacteria</taxon>
        <taxon>Pseudomonadati</taxon>
        <taxon>Bacteroidota</taxon>
        <taxon>Flavobacteriia</taxon>
        <taxon>Flavobacteriales</taxon>
        <taxon>Weeksellaceae</taxon>
        <taxon>Chryseobacterium group</taxon>
        <taxon>Chryseobacterium</taxon>
    </lineage>
</organism>
<proteinExistence type="predicted"/>
<dbReference type="PATRIC" id="fig|558151.6.peg.3980"/>
<name>A0A0J7I1W0_9FLAO</name>
<dbReference type="STRING" id="558151.ACM46_18885"/>
<protein>
    <submittedName>
        <fullName evidence="1">Uncharacterized protein</fullName>
    </submittedName>
</protein>